<keyword evidence="2" id="KW-1185">Reference proteome</keyword>
<evidence type="ECO:0000256" key="1">
    <source>
        <dbReference type="SAM" id="Phobius"/>
    </source>
</evidence>
<gene>
    <name evidence="3" type="primary">LOC115225442</name>
</gene>
<accession>A0A6P7TSD5</accession>
<proteinExistence type="predicted"/>
<feature type="transmembrane region" description="Helical" evidence="1">
    <location>
        <begin position="180"/>
        <end position="201"/>
    </location>
</feature>
<name>A0A6P7TSD5_9MOLL</name>
<sequence length="211" mass="24026">MTITLPNMKRPVFWKCNNYKYECDRTCADGPYYKVAHVENTSTLFIKDVTKNCLTWEFDDDNQNAADIHLKIKGLTNTYPDDSTQNGIAVLNGNVTMTITIPKMKRPVTWECHKYKNECDRTCLNGHFYKVTHIVNSSHLSITDGTKGCMTQKFPNANLKAADIHLKINNPKRGLSTPELVRKILGAFIFNAIVVGVLFFGHKYLQNYLSV</sequence>
<keyword evidence="1" id="KW-0812">Transmembrane</keyword>
<reference evidence="3" key="1">
    <citation type="submission" date="2025-08" db="UniProtKB">
        <authorList>
            <consortium name="RefSeq"/>
        </authorList>
    </citation>
    <scope>IDENTIFICATION</scope>
</reference>
<keyword evidence="1" id="KW-1133">Transmembrane helix</keyword>
<evidence type="ECO:0000313" key="3">
    <source>
        <dbReference type="RefSeq" id="XP_029652262.2"/>
    </source>
</evidence>
<organism evidence="2 3">
    <name type="scientific">Octopus sinensis</name>
    <name type="common">East Asian common octopus</name>
    <dbReference type="NCBI Taxonomy" id="2607531"/>
    <lineage>
        <taxon>Eukaryota</taxon>
        <taxon>Metazoa</taxon>
        <taxon>Spiralia</taxon>
        <taxon>Lophotrochozoa</taxon>
        <taxon>Mollusca</taxon>
        <taxon>Cephalopoda</taxon>
        <taxon>Coleoidea</taxon>
        <taxon>Octopodiformes</taxon>
        <taxon>Octopoda</taxon>
        <taxon>Incirrata</taxon>
        <taxon>Octopodidae</taxon>
        <taxon>Octopus</taxon>
    </lineage>
</organism>
<dbReference type="KEGG" id="osn:115225442"/>
<keyword evidence="1" id="KW-0472">Membrane</keyword>
<dbReference type="Proteomes" id="UP000515154">
    <property type="component" value="Linkage group LG27"/>
</dbReference>
<evidence type="ECO:0000313" key="2">
    <source>
        <dbReference type="Proteomes" id="UP000515154"/>
    </source>
</evidence>
<dbReference type="RefSeq" id="XP_029652262.2">
    <property type="nucleotide sequence ID" value="XM_029796402.2"/>
</dbReference>
<dbReference type="AlphaFoldDB" id="A0A6P7TSD5"/>
<protein>
    <submittedName>
        <fullName evidence="3">Uncharacterized protein LOC115225442</fullName>
    </submittedName>
</protein>